<evidence type="ECO:0000256" key="4">
    <source>
        <dbReference type="ARBA" id="ARBA00022692"/>
    </source>
</evidence>
<keyword evidence="6 13" id="KW-1133">Transmembrane helix</keyword>
<evidence type="ECO:0000256" key="12">
    <source>
        <dbReference type="ARBA" id="ARBA00066905"/>
    </source>
</evidence>
<evidence type="ECO:0000259" key="14">
    <source>
        <dbReference type="PROSITE" id="PS51384"/>
    </source>
</evidence>
<dbReference type="InterPro" id="IPR013112">
    <property type="entry name" value="FAD-bd_8"/>
</dbReference>
<evidence type="ECO:0000256" key="10">
    <source>
        <dbReference type="ARBA" id="ARBA00023136"/>
    </source>
</evidence>
<feature type="transmembrane region" description="Helical" evidence="13">
    <location>
        <begin position="175"/>
        <end position="200"/>
    </location>
</feature>
<dbReference type="PANTHER" id="PTHR11972:SF41">
    <property type="entry name" value="FERRIC REDUCTION OXIDASE 2"/>
    <property type="match status" value="1"/>
</dbReference>
<keyword evidence="4 13" id="KW-0812">Transmembrane</keyword>
<evidence type="ECO:0000256" key="11">
    <source>
        <dbReference type="ARBA" id="ARBA00050970"/>
    </source>
</evidence>
<evidence type="ECO:0000313" key="16">
    <source>
        <dbReference type="Proteomes" id="UP000230069"/>
    </source>
</evidence>
<keyword evidence="8" id="KW-0408">Iron</keyword>
<dbReference type="Proteomes" id="UP000230069">
    <property type="component" value="Unassembled WGS sequence"/>
</dbReference>
<dbReference type="GO" id="GO:0046872">
    <property type="term" value="F:metal ion binding"/>
    <property type="evidence" value="ECO:0007669"/>
    <property type="project" value="UniProtKB-KW"/>
</dbReference>
<comment type="subcellular location">
    <subcellularLocation>
        <location evidence="1">Membrane</location>
        <topology evidence="1">Multi-pass membrane protein</topology>
    </subcellularLocation>
</comment>
<evidence type="ECO:0000256" key="8">
    <source>
        <dbReference type="ARBA" id="ARBA00023004"/>
    </source>
</evidence>
<dbReference type="InterPro" id="IPR017927">
    <property type="entry name" value="FAD-bd_FR_type"/>
</dbReference>
<evidence type="ECO:0000256" key="5">
    <source>
        <dbReference type="ARBA" id="ARBA00022723"/>
    </source>
</evidence>
<dbReference type="SFLD" id="SFLDG01168">
    <property type="entry name" value="Ferric_reductase_subgroup_(FRE"/>
    <property type="match status" value="1"/>
</dbReference>
<dbReference type="GO" id="GO:0005886">
    <property type="term" value="C:plasma membrane"/>
    <property type="evidence" value="ECO:0007669"/>
    <property type="project" value="TreeGrafter"/>
</dbReference>
<dbReference type="PROSITE" id="PS51384">
    <property type="entry name" value="FAD_FR"/>
    <property type="match status" value="1"/>
</dbReference>
<comment type="catalytic activity">
    <reaction evidence="11">
        <text>2 a Fe(II)-siderophore + NAD(+) + H(+) = 2 a Fe(III)-siderophore + NADH</text>
        <dbReference type="Rhea" id="RHEA:15061"/>
        <dbReference type="Rhea" id="RHEA-COMP:11342"/>
        <dbReference type="Rhea" id="RHEA-COMP:11344"/>
        <dbReference type="ChEBI" id="CHEBI:15378"/>
        <dbReference type="ChEBI" id="CHEBI:29033"/>
        <dbReference type="ChEBI" id="CHEBI:29034"/>
        <dbReference type="ChEBI" id="CHEBI:57540"/>
        <dbReference type="ChEBI" id="CHEBI:57945"/>
        <dbReference type="EC" id="1.16.1.7"/>
    </reaction>
</comment>
<dbReference type="GO" id="GO:0140618">
    <property type="term" value="F:ferric-chelate reductase (NADH) activity"/>
    <property type="evidence" value="ECO:0007669"/>
    <property type="project" value="UniProtKB-EC"/>
</dbReference>
<dbReference type="EC" id="1.16.1.7" evidence="12"/>
<name>A0A2G5DWT3_AQUCA</name>
<dbReference type="PANTHER" id="PTHR11972">
    <property type="entry name" value="NADPH OXIDASE"/>
    <property type="match status" value="1"/>
</dbReference>
<gene>
    <name evidence="15" type="ORF">AQUCO_01400521v1</name>
</gene>
<keyword evidence="10 13" id="KW-0472">Membrane</keyword>
<dbReference type="CDD" id="cd06186">
    <property type="entry name" value="NOX_Duox_like_FAD_NADP"/>
    <property type="match status" value="1"/>
</dbReference>
<dbReference type="FunFam" id="3.40.50.80:FF:000039">
    <property type="entry name" value="Ferric reduction oxidase 3"/>
    <property type="match status" value="1"/>
</dbReference>
<evidence type="ECO:0000256" key="6">
    <source>
        <dbReference type="ARBA" id="ARBA00022989"/>
    </source>
</evidence>
<dbReference type="Pfam" id="PF08030">
    <property type="entry name" value="NAD_binding_6"/>
    <property type="match status" value="1"/>
</dbReference>
<keyword evidence="7" id="KW-0560">Oxidoreductase</keyword>
<dbReference type="AlphaFoldDB" id="A0A2G5DWT3"/>
<dbReference type="EMBL" id="KZ305031">
    <property type="protein sequence ID" value="PIA47983.1"/>
    <property type="molecule type" value="Genomic_DNA"/>
</dbReference>
<evidence type="ECO:0000256" key="7">
    <source>
        <dbReference type="ARBA" id="ARBA00023002"/>
    </source>
</evidence>
<dbReference type="InterPro" id="IPR050369">
    <property type="entry name" value="RBOH/FRE"/>
</dbReference>
<dbReference type="OrthoDB" id="167398at2759"/>
<evidence type="ECO:0000313" key="15">
    <source>
        <dbReference type="EMBL" id="PIA47983.1"/>
    </source>
</evidence>
<dbReference type="SFLD" id="SFLDS00052">
    <property type="entry name" value="Ferric_Reductase_Domain"/>
    <property type="match status" value="1"/>
</dbReference>
<proteinExistence type="inferred from homology"/>
<dbReference type="SUPFAM" id="SSF52343">
    <property type="entry name" value="Ferredoxin reductase-like, C-terminal NADP-linked domain"/>
    <property type="match status" value="1"/>
</dbReference>
<feature type="transmembrane region" description="Helical" evidence="13">
    <location>
        <begin position="221"/>
        <end position="245"/>
    </location>
</feature>
<feature type="transmembrane region" description="Helical" evidence="13">
    <location>
        <begin position="12"/>
        <end position="31"/>
    </location>
</feature>
<feature type="transmembrane region" description="Helical" evidence="13">
    <location>
        <begin position="61"/>
        <end position="81"/>
    </location>
</feature>
<dbReference type="Pfam" id="PF08022">
    <property type="entry name" value="FAD_binding_8"/>
    <property type="match status" value="1"/>
</dbReference>
<protein>
    <recommendedName>
        <fullName evidence="12">ferric-chelate reductase (NADH)</fullName>
        <ecNumber evidence="12">1.16.1.7</ecNumber>
    </recommendedName>
</protein>
<feature type="transmembrane region" description="Helical" evidence="13">
    <location>
        <begin position="556"/>
        <end position="581"/>
    </location>
</feature>
<evidence type="ECO:0000256" key="2">
    <source>
        <dbReference type="ARBA" id="ARBA00006278"/>
    </source>
</evidence>
<evidence type="ECO:0000256" key="1">
    <source>
        <dbReference type="ARBA" id="ARBA00004141"/>
    </source>
</evidence>
<comment type="similarity">
    <text evidence="2">Belongs to the ferric reductase (FRE) family.</text>
</comment>
<evidence type="ECO:0000256" key="13">
    <source>
        <dbReference type="SAM" id="Phobius"/>
    </source>
</evidence>
<dbReference type="Gene3D" id="3.40.50.80">
    <property type="entry name" value="Nucleotide-binding domain of ferredoxin-NADP reductase (FNR) module"/>
    <property type="match status" value="2"/>
</dbReference>
<dbReference type="InParanoid" id="A0A2G5DWT3"/>
<organism evidence="15 16">
    <name type="scientific">Aquilegia coerulea</name>
    <name type="common">Rocky mountain columbine</name>
    <dbReference type="NCBI Taxonomy" id="218851"/>
    <lineage>
        <taxon>Eukaryota</taxon>
        <taxon>Viridiplantae</taxon>
        <taxon>Streptophyta</taxon>
        <taxon>Embryophyta</taxon>
        <taxon>Tracheophyta</taxon>
        <taxon>Spermatophyta</taxon>
        <taxon>Magnoliopsida</taxon>
        <taxon>Ranunculales</taxon>
        <taxon>Ranunculaceae</taxon>
        <taxon>Thalictroideae</taxon>
        <taxon>Aquilegia</taxon>
    </lineage>
</organism>
<feature type="transmembrane region" description="Helical" evidence="13">
    <location>
        <begin position="257"/>
        <end position="277"/>
    </location>
</feature>
<dbReference type="GO" id="GO:0006811">
    <property type="term" value="P:monoatomic ion transport"/>
    <property type="evidence" value="ECO:0007669"/>
    <property type="project" value="UniProtKB-KW"/>
</dbReference>
<dbReference type="InterPro" id="IPR039261">
    <property type="entry name" value="FNR_nucleotide-bd"/>
</dbReference>
<feature type="domain" description="FAD-binding FR-type" evidence="14">
    <location>
        <begin position="333"/>
        <end position="438"/>
    </location>
</feature>
<keyword evidence="5" id="KW-0479">Metal-binding</keyword>
<reference evidence="15 16" key="1">
    <citation type="submission" date="2017-09" db="EMBL/GenBank/DDBJ databases">
        <title>WGS assembly of Aquilegia coerulea Goldsmith.</title>
        <authorList>
            <person name="Hodges S."/>
            <person name="Kramer E."/>
            <person name="Nordborg M."/>
            <person name="Tomkins J."/>
            <person name="Borevitz J."/>
            <person name="Derieg N."/>
            <person name="Yan J."/>
            <person name="Mihaltcheva S."/>
            <person name="Hayes R.D."/>
            <person name="Rokhsar D."/>
        </authorList>
    </citation>
    <scope>NUCLEOTIDE SEQUENCE [LARGE SCALE GENOMIC DNA]</scope>
    <source>
        <strain evidence="16">cv. Goldsmith</strain>
    </source>
</reference>
<dbReference type="InterPro" id="IPR013130">
    <property type="entry name" value="Fe3_Rdtase_TM_dom"/>
</dbReference>
<keyword evidence="9" id="KW-0406">Ion transport</keyword>
<evidence type="ECO:0000256" key="3">
    <source>
        <dbReference type="ARBA" id="ARBA00022448"/>
    </source>
</evidence>
<dbReference type="InterPro" id="IPR013121">
    <property type="entry name" value="Fe_red_NAD-bd_6"/>
</dbReference>
<feature type="transmembrane region" description="Helical" evidence="13">
    <location>
        <begin position="601"/>
        <end position="620"/>
    </location>
</feature>
<accession>A0A2G5DWT3</accession>
<keyword evidence="16" id="KW-1185">Reference proteome</keyword>
<feature type="transmembrane region" description="Helical" evidence="13">
    <location>
        <begin position="129"/>
        <end position="155"/>
    </location>
</feature>
<sequence>MDFTVQKKMFRIAIKLLILVVFLGSIMIWIMNPTSTYSDIWTPYIHAKTNSTYLGNQGEPLLLYMFPILFIAALGCVYLHLEKKCGTKNCSERYIMLVNCCPIEKLTAEEINGISLWKRPIFVKGPLGIVFWTELAFIVMFIALLVWSFAVYLKIGFSPITPQLAAKYEEQVWEAQLSLAAFRLGSLGNICLALLFFPVARGSSVLPLVGLTSEASIKYHIWLGHITMVLFTAHGLLYIIYWIAMNQLSETLKWDKIWISNVAGELSLLFGLGMWVTSFARIRRQMFELFFYTHNLYTLFLIFFVLHIGISYSFIMMPGLYLFLIDRYLRFLQSRQKVCVLSSLLLPCETLELNFSKNTGLEYSPTSIIFINVPSISKLQWHPFTITSNSNLEPETLSVVIGRGGSWSQKLYQMLSTPSSVERLEVAVEGPYGPASTHFLRHDSLVMVSGGLGITPFFSIIRELIFQSTTLGTKTPQILLICAFRNSADLTMLDFILPGYGTLIDSCPVKLQIEAYVTREKHPPMSTADKDLIRKISFKPNVLDMPISAILGPNSWLWLGVIISCSFVLFIVMLGIITRFYIYPIDHNTNMIYPLSSRAVIGMLLICGSITLTASAVVVMNKKQNANKARQNTQFIDAPSPGFHSTDRELESFPKQSFIQATNVHYGSRPDLEMILSKCEGSSIGVLVCGPRKMRHDVATICSSGLVDNLHFETISFSW</sequence>
<dbReference type="Pfam" id="PF01794">
    <property type="entry name" value="Ferric_reduct"/>
    <property type="match status" value="1"/>
</dbReference>
<evidence type="ECO:0000256" key="9">
    <source>
        <dbReference type="ARBA" id="ARBA00023065"/>
    </source>
</evidence>
<keyword evidence="3" id="KW-0813">Transport</keyword>